<dbReference type="OrthoDB" id="5587740at2759"/>
<dbReference type="STRING" id="1036808.A0A0C2ZCI8"/>
<dbReference type="InterPro" id="IPR034600">
    <property type="entry name" value="Ribosomal_bL31m"/>
</dbReference>
<proteinExistence type="predicted"/>
<organism evidence="2 3">
    <name type="scientific">Scleroderma citrinum Foug A</name>
    <dbReference type="NCBI Taxonomy" id="1036808"/>
    <lineage>
        <taxon>Eukaryota</taxon>
        <taxon>Fungi</taxon>
        <taxon>Dikarya</taxon>
        <taxon>Basidiomycota</taxon>
        <taxon>Agaricomycotina</taxon>
        <taxon>Agaricomycetes</taxon>
        <taxon>Agaricomycetidae</taxon>
        <taxon>Boletales</taxon>
        <taxon>Sclerodermatineae</taxon>
        <taxon>Sclerodermataceae</taxon>
        <taxon>Scleroderma</taxon>
    </lineage>
</organism>
<sequence>RTHSTSPYGQSHLRKKHPRSLPAPVVPHFPQHVTRADGSTFTHWTTSPRSRIILTRDTTNHPIWNATERVCGRSAELAQDEEEEGTGRMGRWKRRFGENVSVESWTGMQE</sequence>
<evidence type="ECO:0000313" key="2">
    <source>
        <dbReference type="EMBL" id="KIM59533.1"/>
    </source>
</evidence>
<dbReference type="PANTHER" id="PTHR28174:SF1">
    <property type="entry name" value="LARGE RIBOSOMAL SUBUNIT PROTEIN BL31M"/>
    <property type="match status" value="1"/>
</dbReference>
<evidence type="ECO:0000313" key="3">
    <source>
        <dbReference type="Proteomes" id="UP000053989"/>
    </source>
</evidence>
<feature type="non-terminal residue" evidence="2">
    <location>
        <position position="110"/>
    </location>
</feature>
<dbReference type="HOGENOM" id="CLU_109501_2_1_1"/>
<evidence type="ECO:0000256" key="1">
    <source>
        <dbReference type="SAM" id="MobiDB-lite"/>
    </source>
</evidence>
<protein>
    <recommendedName>
        <fullName evidence="4">50S ribosomal protein L31, chloroplastic</fullName>
    </recommendedName>
</protein>
<dbReference type="GO" id="GO:0005762">
    <property type="term" value="C:mitochondrial large ribosomal subunit"/>
    <property type="evidence" value="ECO:0007669"/>
    <property type="project" value="InterPro"/>
</dbReference>
<evidence type="ECO:0008006" key="4">
    <source>
        <dbReference type="Google" id="ProtNLM"/>
    </source>
</evidence>
<feature type="non-terminal residue" evidence="2">
    <location>
        <position position="1"/>
    </location>
</feature>
<dbReference type="Proteomes" id="UP000053989">
    <property type="component" value="Unassembled WGS sequence"/>
</dbReference>
<reference evidence="3" key="2">
    <citation type="submission" date="2015-01" db="EMBL/GenBank/DDBJ databases">
        <title>Evolutionary Origins and Diversification of the Mycorrhizal Mutualists.</title>
        <authorList>
            <consortium name="DOE Joint Genome Institute"/>
            <consortium name="Mycorrhizal Genomics Consortium"/>
            <person name="Kohler A."/>
            <person name="Kuo A."/>
            <person name="Nagy L.G."/>
            <person name="Floudas D."/>
            <person name="Copeland A."/>
            <person name="Barry K.W."/>
            <person name="Cichocki N."/>
            <person name="Veneault-Fourrey C."/>
            <person name="LaButti K."/>
            <person name="Lindquist E.A."/>
            <person name="Lipzen A."/>
            <person name="Lundell T."/>
            <person name="Morin E."/>
            <person name="Murat C."/>
            <person name="Riley R."/>
            <person name="Ohm R."/>
            <person name="Sun H."/>
            <person name="Tunlid A."/>
            <person name="Henrissat B."/>
            <person name="Grigoriev I.V."/>
            <person name="Hibbett D.S."/>
            <person name="Martin F."/>
        </authorList>
    </citation>
    <scope>NUCLEOTIDE SEQUENCE [LARGE SCALE GENOMIC DNA]</scope>
    <source>
        <strain evidence="3">Foug A</strain>
    </source>
</reference>
<dbReference type="GO" id="GO:0032543">
    <property type="term" value="P:mitochondrial translation"/>
    <property type="evidence" value="ECO:0007669"/>
    <property type="project" value="InterPro"/>
</dbReference>
<name>A0A0C2ZCI8_9AGAM</name>
<keyword evidence="3" id="KW-1185">Reference proteome</keyword>
<dbReference type="GO" id="GO:0003735">
    <property type="term" value="F:structural constituent of ribosome"/>
    <property type="evidence" value="ECO:0007669"/>
    <property type="project" value="InterPro"/>
</dbReference>
<gene>
    <name evidence="2" type="ORF">SCLCIDRAFT_47987</name>
</gene>
<dbReference type="EMBL" id="KN822072">
    <property type="protein sequence ID" value="KIM59533.1"/>
    <property type="molecule type" value="Genomic_DNA"/>
</dbReference>
<dbReference type="PANTHER" id="PTHR28174">
    <property type="entry name" value="54S RIBOSOMAL PROTEIN L36, MITOCHONDRIAL"/>
    <property type="match status" value="1"/>
</dbReference>
<dbReference type="InParanoid" id="A0A0C2ZCI8"/>
<feature type="region of interest" description="Disordered" evidence="1">
    <location>
        <begin position="1"/>
        <end position="24"/>
    </location>
</feature>
<accession>A0A0C2ZCI8</accession>
<dbReference type="AlphaFoldDB" id="A0A0C2ZCI8"/>
<reference evidence="2 3" key="1">
    <citation type="submission" date="2014-04" db="EMBL/GenBank/DDBJ databases">
        <authorList>
            <consortium name="DOE Joint Genome Institute"/>
            <person name="Kuo A."/>
            <person name="Kohler A."/>
            <person name="Nagy L.G."/>
            <person name="Floudas D."/>
            <person name="Copeland A."/>
            <person name="Barry K.W."/>
            <person name="Cichocki N."/>
            <person name="Veneault-Fourrey C."/>
            <person name="LaButti K."/>
            <person name="Lindquist E.A."/>
            <person name="Lipzen A."/>
            <person name="Lundell T."/>
            <person name="Morin E."/>
            <person name="Murat C."/>
            <person name="Sun H."/>
            <person name="Tunlid A."/>
            <person name="Henrissat B."/>
            <person name="Grigoriev I.V."/>
            <person name="Hibbett D.S."/>
            <person name="Martin F."/>
            <person name="Nordberg H.P."/>
            <person name="Cantor M.N."/>
            <person name="Hua S.X."/>
        </authorList>
    </citation>
    <scope>NUCLEOTIDE SEQUENCE [LARGE SCALE GENOMIC DNA]</scope>
    <source>
        <strain evidence="2 3">Foug A</strain>
    </source>
</reference>
<dbReference type="Gene3D" id="6.20.130.10">
    <property type="match status" value="1"/>
</dbReference>